<reference evidence="12 13" key="1">
    <citation type="submission" date="2017-05" db="EMBL/GenBank/DDBJ databases">
        <authorList>
            <person name="Varghese N."/>
            <person name="Submissions S."/>
        </authorList>
    </citation>
    <scope>NUCLEOTIDE SEQUENCE [LARGE SCALE GENOMIC DNA]</scope>
    <source>
        <strain evidence="12 13">DSM 15949</strain>
    </source>
</reference>
<dbReference type="InterPro" id="IPR006144">
    <property type="entry name" value="Secretion_HlyD_CS"/>
</dbReference>
<comment type="similarity">
    <text evidence="2 9">Belongs to the membrane fusion protein (MFP) (TC 8.A.1) family.</text>
</comment>
<evidence type="ECO:0000256" key="9">
    <source>
        <dbReference type="RuleBase" id="RU365093"/>
    </source>
</evidence>
<dbReference type="Proteomes" id="UP001157914">
    <property type="component" value="Unassembled WGS sequence"/>
</dbReference>
<dbReference type="Pfam" id="PF25994">
    <property type="entry name" value="HH_AprE"/>
    <property type="match status" value="1"/>
</dbReference>
<evidence type="ECO:0000256" key="5">
    <source>
        <dbReference type="ARBA" id="ARBA00022519"/>
    </source>
</evidence>
<evidence type="ECO:0000313" key="12">
    <source>
        <dbReference type="EMBL" id="SMP06953.1"/>
    </source>
</evidence>
<feature type="domain" description="AprE-like beta-barrel" evidence="11">
    <location>
        <begin position="325"/>
        <end position="414"/>
    </location>
</feature>
<name>A0ABY1NDN1_9HYPH</name>
<evidence type="ECO:0000256" key="4">
    <source>
        <dbReference type="ARBA" id="ARBA00022475"/>
    </source>
</evidence>
<dbReference type="PANTHER" id="PTHR30386">
    <property type="entry name" value="MEMBRANE FUSION SUBUNIT OF EMRAB-TOLC MULTIDRUG EFFLUX PUMP"/>
    <property type="match status" value="1"/>
</dbReference>
<keyword evidence="6 9" id="KW-0812">Transmembrane</keyword>
<evidence type="ECO:0000313" key="13">
    <source>
        <dbReference type="Proteomes" id="UP001157914"/>
    </source>
</evidence>
<accession>A0ABY1NDN1</accession>
<keyword evidence="5 9" id="KW-0997">Cell inner membrane</keyword>
<dbReference type="InterPro" id="IPR058982">
    <property type="entry name" value="Beta-barrel_AprE"/>
</dbReference>
<keyword evidence="3 9" id="KW-0813">Transport</keyword>
<keyword evidence="8 9" id="KW-0472">Membrane</keyword>
<comment type="subcellular location">
    <subcellularLocation>
        <location evidence="1 9">Cell inner membrane</location>
        <topology evidence="1 9">Single-pass membrane protein</topology>
    </subcellularLocation>
</comment>
<evidence type="ECO:0000256" key="1">
    <source>
        <dbReference type="ARBA" id="ARBA00004377"/>
    </source>
</evidence>
<dbReference type="PANTHER" id="PTHR30386:SF26">
    <property type="entry name" value="TRANSPORT PROTEIN COMB"/>
    <property type="match status" value="1"/>
</dbReference>
<dbReference type="RefSeq" id="WP_283404381.1">
    <property type="nucleotide sequence ID" value="NZ_BAAAEA010000001.1"/>
</dbReference>
<keyword evidence="7 9" id="KW-1133">Transmembrane helix</keyword>
<keyword evidence="13" id="KW-1185">Reference proteome</keyword>
<evidence type="ECO:0000256" key="3">
    <source>
        <dbReference type="ARBA" id="ARBA00022448"/>
    </source>
</evidence>
<dbReference type="Pfam" id="PF26002">
    <property type="entry name" value="Beta-barrel_AprE"/>
    <property type="match status" value="1"/>
</dbReference>
<proteinExistence type="inferred from homology"/>
<feature type="transmembrane region" description="Helical" evidence="9">
    <location>
        <begin position="25"/>
        <end position="43"/>
    </location>
</feature>
<dbReference type="PROSITE" id="PS00543">
    <property type="entry name" value="HLYD_FAMILY"/>
    <property type="match status" value="1"/>
</dbReference>
<dbReference type="InterPro" id="IPR050739">
    <property type="entry name" value="MFP"/>
</dbReference>
<feature type="domain" description="AprE-like long alpha-helical hairpin" evidence="10">
    <location>
        <begin position="102"/>
        <end position="283"/>
    </location>
</feature>
<dbReference type="NCBIfam" id="TIGR01843">
    <property type="entry name" value="type_I_hlyD"/>
    <property type="match status" value="1"/>
</dbReference>
<keyword evidence="4 9" id="KW-1003">Cell membrane</keyword>
<dbReference type="InterPro" id="IPR010129">
    <property type="entry name" value="T1SS_HlyD"/>
</dbReference>
<dbReference type="InterPro" id="IPR058781">
    <property type="entry name" value="HH_AprE-like"/>
</dbReference>
<evidence type="ECO:0000256" key="2">
    <source>
        <dbReference type="ARBA" id="ARBA00009477"/>
    </source>
</evidence>
<protein>
    <recommendedName>
        <fullName evidence="9">Membrane fusion protein (MFP) family protein</fullName>
    </recommendedName>
</protein>
<dbReference type="Gene3D" id="2.40.50.100">
    <property type="match status" value="1"/>
</dbReference>
<organism evidence="12 13">
    <name type="scientific">Roseibium denhamense</name>
    <dbReference type="NCBI Taxonomy" id="76305"/>
    <lineage>
        <taxon>Bacteria</taxon>
        <taxon>Pseudomonadati</taxon>
        <taxon>Pseudomonadota</taxon>
        <taxon>Alphaproteobacteria</taxon>
        <taxon>Hyphomicrobiales</taxon>
        <taxon>Stappiaceae</taxon>
        <taxon>Roseibium</taxon>
    </lineage>
</organism>
<dbReference type="PRINTS" id="PR01490">
    <property type="entry name" value="RTXTOXIND"/>
</dbReference>
<dbReference type="Gene3D" id="2.40.30.170">
    <property type="match status" value="1"/>
</dbReference>
<sequence length="437" mass="48523">MQRAVEDRFANDVRRALVRPSGRRTWVLLGMLFTLLGLGYAWASSTVLEEVTRGDGKIIAAQNNQVVQSLDAGLIAEVAVREGDLVQQGQVMMRVDDTAALSKLGEVEERIAYLSARKARLEAEIKGTDPDFGLLGHVPDTILRGEQSLLVIRRDTLAKETAIAEEQKQQRLFEREETLLKISAAQTALALSERELEVAGKLRDARAMPVLEYLKLERQAQQDKREWSTLTATLPRIEASIREADQKIASLNSSFQAKAHEEYVESLSELAVLSETVRQLRDKAARTVLRAPVDGVINAIPLKTIGAVIQPGETLIEIVPVNDTLLVEARVRPQDIAFIHPGQDARIQVTAYDYTVYGDLAGEVERIGADSIRDEEGNVYYKIILKTQKTNLGKDTDNLPIIPGMIVSTNILTGKKTVLDYLLKPINKARSEALRER</sequence>
<evidence type="ECO:0000256" key="8">
    <source>
        <dbReference type="ARBA" id="ARBA00023136"/>
    </source>
</evidence>
<evidence type="ECO:0000259" key="10">
    <source>
        <dbReference type="Pfam" id="PF25994"/>
    </source>
</evidence>
<dbReference type="EMBL" id="FXTT01000001">
    <property type="protein sequence ID" value="SMP06953.1"/>
    <property type="molecule type" value="Genomic_DNA"/>
</dbReference>
<evidence type="ECO:0000256" key="6">
    <source>
        <dbReference type="ARBA" id="ARBA00022692"/>
    </source>
</evidence>
<comment type="caution">
    <text evidence="12">The sequence shown here is derived from an EMBL/GenBank/DDBJ whole genome shotgun (WGS) entry which is preliminary data.</text>
</comment>
<evidence type="ECO:0000256" key="7">
    <source>
        <dbReference type="ARBA" id="ARBA00022989"/>
    </source>
</evidence>
<evidence type="ECO:0000259" key="11">
    <source>
        <dbReference type="Pfam" id="PF26002"/>
    </source>
</evidence>
<gene>
    <name evidence="12" type="ORF">SAMN06265374_0818</name>
</gene>